<gene>
    <name evidence="1" type="primary">jg11901</name>
    <name evidence="1" type="ORF">PAEG_LOCUS18980</name>
</gene>
<keyword evidence="2" id="KW-1185">Reference proteome</keyword>
<sequence>MDVNAGVPKGSVLSATLFLLHINDLLNPNLFGYADDSTVTERYLSSPRASANDILEQRESLVERINLTLKEVSDLGDANFVKFYAAKTQACLFSAKKSPFTLAPTFRVYPFQLATILSSCVNISSNLNFDKCIESKAKVAAKNLVSLIKLGGTSRQVNASHSTRLKCEQAWSTYCSHLWGGSAKYQLEA</sequence>
<evidence type="ECO:0000313" key="2">
    <source>
        <dbReference type="Proteomes" id="UP000838756"/>
    </source>
</evidence>
<comment type="caution">
    <text evidence="1">The sequence shown here is derived from an EMBL/GenBank/DDBJ whole genome shotgun (WGS) entry which is preliminary data.</text>
</comment>
<name>A0A8S4RZY6_9NEOP</name>
<evidence type="ECO:0000313" key="1">
    <source>
        <dbReference type="EMBL" id="CAH2242743.1"/>
    </source>
</evidence>
<accession>A0A8S4RZY6</accession>
<dbReference type="Proteomes" id="UP000838756">
    <property type="component" value="Unassembled WGS sequence"/>
</dbReference>
<proteinExistence type="predicted"/>
<dbReference type="AlphaFoldDB" id="A0A8S4RZY6"/>
<reference evidence="1" key="1">
    <citation type="submission" date="2022-03" db="EMBL/GenBank/DDBJ databases">
        <authorList>
            <person name="Lindestad O."/>
        </authorList>
    </citation>
    <scope>NUCLEOTIDE SEQUENCE</scope>
</reference>
<dbReference type="EMBL" id="CAKXAJ010025676">
    <property type="protein sequence ID" value="CAH2242743.1"/>
    <property type="molecule type" value="Genomic_DNA"/>
</dbReference>
<organism evidence="1 2">
    <name type="scientific">Pararge aegeria aegeria</name>
    <dbReference type="NCBI Taxonomy" id="348720"/>
    <lineage>
        <taxon>Eukaryota</taxon>
        <taxon>Metazoa</taxon>
        <taxon>Ecdysozoa</taxon>
        <taxon>Arthropoda</taxon>
        <taxon>Hexapoda</taxon>
        <taxon>Insecta</taxon>
        <taxon>Pterygota</taxon>
        <taxon>Neoptera</taxon>
        <taxon>Endopterygota</taxon>
        <taxon>Lepidoptera</taxon>
        <taxon>Glossata</taxon>
        <taxon>Ditrysia</taxon>
        <taxon>Papilionoidea</taxon>
        <taxon>Nymphalidae</taxon>
        <taxon>Satyrinae</taxon>
        <taxon>Satyrini</taxon>
        <taxon>Parargina</taxon>
        <taxon>Pararge</taxon>
    </lineage>
</organism>
<dbReference type="OrthoDB" id="7468774at2759"/>
<protein>
    <submittedName>
        <fullName evidence="1">Jg11901 protein</fullName>
    </submittedName>
</protein>